<comment type="caution">
    <text evidence="1">The sequence shown here is derived from an EMBL/GenBank/DDBJ whole genome shotgun (WGS) entry which is preliminary data.</text>
</comment>
<sequence length="42" mass="4974">VRQDLIKLADQYSESALDKHARDVVAVIKQNFIQRSIFKYHE</sequence>
<name>A0ACA9L1H2_9GLOM</name>
<feature type="non-terminal residue" evidence="1">
    <location>
        <position position="1"/>
    </location>
</feature>
<evidence type="ECO:0000313" key="1">
    <source>
        <dbReference type="EMBL" id="CAG8502214.1"/>
    </source>
</evidence>
<accession>A0ACA9L1H2</accession>
<gene>
    <name evidence="1" type="ORF">RPERSI_LOCUS1875</name>
</gene>
<dbReference type="EMBL" id="CAJVQC010001883">
    <property type="protein sequence ID" value="CAG8502214.1"/>
    <property type="molecule type" value="Genomic_DNA"/>
</dbReference>
<protein>
    <submittedName>
        <fullName evidence="1">30340_t:CDS:1</fullName>
    </submittedName>
</protein>
<proteinExistence type="predicted"/>
<organism evidence="1 2">
    <name type="scientific">Racocetra persica</name>
    <dbReference type="NCBI Taxonomy" id="160502"/>
    <lineage>
        <taxon>Eukaryota</taxon>
        <taxon>Fungi</taxon>
        <taxon>Fungi incertae sedis</taxon>
        <taxon>Mucoromycota</taxon>
        <taxon>Glomeromycotina</taxon>
        <taxon>Glomeromycetes</taxon>
        <taxon>Diversisporales</taxon>
        <taxon>Gigasporaceae</taxon>
        <taxon>Racocetra</taxon>
    </lineage>
</organism>
<keyword evidence="2" id="KW-1185">Reference proteome</keyword>
<evidence type="ECO:0000313" key="2">
    <source>
        <dbReference type="Proteomes" id="UP000789920"/>
    </source>
</evidence>
<reference evidence="1" key="1">
    <citation type="submission" date="2021-06" db="EMBL/GenBank/DDBJ databases">
        <authorList>
            <person name="Kallberg Y."/>
            <person name="Tangrot J."/>
            <person name="Rosling A."/>
        </authorList>
    </citation>
    <scope>NUCLEOTIDE SEQUENCE</scope>
    <source>
        <strain evidence="1">MA461A</strain>
    </source>
</reference>
<dbReference type="Proteomes" id="UP000789920">
    <property type="component" value="Unassembled WGS sequence"/>
</dbReference>